<dbReference type="EMBL" id="FNBT01000001">
    <property type="protein sequence ID" value="SDF06017.1"/>
    <property type="molecule type" value="Genomic_DNA"/>
</dbReference>
<sequence length="412" mass="43991">MCSTDCATPVACLAGVLEALAGEDLKGSFGPAVIERTGSLLVARNRLDAVLARTVREGELTQAAEHDGKASMSSWLRGHHRLSQGEASRLVRNGRVLEQLPALAAAAVAGAVTAEAVSTIAPVAAAENLARADEQGVDVPAVDAALATVAATRAHSELRQVVGHYLARLDPDGTEPDPTENRSFATARDSHGMVTGRFVLDEIGGEKLLAAVESIVQANRPAGDVRTRSQQQADALVQLCDNALASGDLPTMRTVKPHVVVTIDLEDLMDTSTGEGAGRTGFGGIISAAEARWLACGGNVTRIVIGPEGQPLDLGRSTRLFPPHLRRAVEVRDRHCVFAGCDAPSHWCDVHHLVHWIDDGNTDLDNSALLCERHHTKVHHGFRVERQPNGRWRTRRPDGTEIVVHEPFLVPA</sequence>
<dbReference type="AlphaFoldDB" id="A0A1G7HZN4"/>
<dbReference type="InterPro" id="IPR003615">
    <property type="entry name" value="HNH_nuc"/>
</dbReference>
<evidence type="ECO:0000313" key="2">
    <source>
        <dbReference type="EMBL" id="SDF06017.1"/>
    </source>
</evidence>
<dbReference type="Pfam" id="PF02720">
    <property type="entry name" value="DUF222"/>
    <property type="match status" value="1"/>
</dbReference>
<dbReference type="CDD" id="cd00085">
    <property type="entry name" value="HNHc"/>
    <property type="match status" value="1"/>
</dbReference>
<keyword evidence="3" id="KW-1185">Reference proteome</keyword>
<dbReference type="SMART" id="SM00507">
    <property type="entry name" value="HNHc"/>
    <property type="match status" value="1"/>
</dbReference>
<evidence type="ECO:0000259" key="1">
    <source>
        <dbReference type="SMART" id="SM00507"/>
    </source>
</evidence>
<feature type="domain" description="HNH nuclease" evidence="1">
    <location>
        <begin position="324"/>
        <end position="376"/>
    </location>
</feature>
<evidence type="ECO:0000313" key="3">
    <source>
        <dbReference type="Proteomes" id="UP000199406"/>
    </source>
</evidence>
<dbReference type="OrthoDB" id="5170592at2"/>
<protein>
    <recommendedName>
        <fullName evidence="1">HNH nuclease domain-containing protein</fullName>
    </recommendedName>
</protein>
<organism evidence="2 3">
    <name type="scientific">Blastococcus aurantiacus</name>
    <dbReference type="NCBI Taxonomy" id="1550231"/>
    <lineage>
        <taxon>Bacteria</taxon>
        <taxon>Bacillati</taxon>
        <taxon>Actinomycetota</taxon>
        <taxon>Actinomycetes</taxon>
        <taxon>Geodermatophilales</taxon>
        <taxon>Geodermatophilaceae</taxon>
        <taxon>Blastococcus</taxon>
    </lineage>
</organism>
<dbReference type="RefSeq" id="WP_091763867.1">
    <property type="nucleotide sequence ID" value="NZ_FNBT01000001.1"/>
</dbReference>
<gene>
    <name evidence="2" type="ORF">SAMN05660662_0924</name>
</gene>
<dbReference type="InterPro" id="IPR003870">
    <property type="entry name" value="DUF222"/>
</dbReference>
<proteinExistence type="predicted"/>
<reference evidence="3" key="1">
    <citation type="submission" date="2016-10" db="EMBL/GenBank/DDBJ databases">
        <authorList>
            <person name="Varghese N."/>
            <person name="Submissions S."/>
        </authorList>
    </citation>
    <scope>NUCLEOTIDE SEQUENCE [LARGE SCALE GENOMIC DNA]</scope>
    <source>
        <strain evidence="3">DSM 44268</strain>
    </source>
</reference>
<dbReference type="STRING" id="1550231.SAMN05660662_0924"/>
<name>A0A1G7HZN4_9ACTN</name>
<dbReference type="Proteomes" id="UP000199406">
    <property type="component" value="Unassembled WGS sequence"/>
</dbReference>
<accession>A0A1G7HZN4</accession>